<organism evidence="2 3">
    <name type="scientific">Minwuia thermotolerans</name>
    <dbReference type="NCBI Taxonomy" id="2056226"/>
    <lineage>
        <taxon>Bacteria</taxon>
        <taxon>Pseudomonadati</taxon>
        <taxon>Pseudomonadota</taxon>
        <taxon>Alphaproteobacteria</taxon>
        <taxon>Minwuiales</taxon>
        <taxon>Minwuiaceae</taxon>
        <taxon>Minwuia</taxon>
    </lineage>
</organism>
<comment type="caution">
    <text evidence="2">The sequence shown here is derived from an EMBL/GenBank/DDBJ whole genome shotgun (WGS) entry which is preliminary data.</text>
</comment>
<keyword evidence="3" id="KW-1185">Reference proteome</keyword>
<dbReference type="RefSeq" id="WP_109796024.1">
    <property type="nucleotide sequence ID" value="NZ_PIGG01000076.1"/>
</dbReference>
<dbReference type="Proteomes" id="UP000229498">
    <property type="component" value="Unassembled WGS sequence"/>
</dbReference>
<protein>
    <submittedName>
        <fullName evidence="2">Coiled coil domain-containing protein</fullName>
    </submittedName>
</protein>
<gene>
    <name evidence="2" type="ORF">CVT23_16445</name>
</gene>
<dbReference type="OrthoDB" id="426827at2"/>
<dbReference type="AlphaFoldDB" id="A0A2M9FYK6"/>
<dbReference type="EMBL" id="PHIG01000043">
    <property type="protein sequence ID" value="PJK28545.1"/>
    <property type="molecule type" value="Genomic_DNA"/>
</dbReference>
<keyword evidence="1" id="KW-0175">Coiled coil</keyword>
<evidence type="ECO:0000313" key="2">
    <source>
        <dbReference type="EMBL" id="PJK28545.1"/>
    </source>
</evidence>
<evidence type="ECO:0000256" key="1">
    <source>
        <dbReference type="SAM" id="Coils"/>
    </source>
</evidence>
<sequence length="103" mass="11850">MQFAEDQAMTANDAYRKKMETRLEAIDAEMDRLKAEARSKDADAQLEYAESLSHLKARRAEFERRMDKLRQAGEAVLGDIQAGVENAWKDLDAAMERARARFR</sequence>
<name>A0A2M9FYK6_9PROT</name>
<reference evidence="2 3" key="1">
    <citation type="submission" date="2017-11" db="EMBL/GenBank/DDBJ databases">
        <title>Draft genome sequence of Rhizobiales bacterium SY3-13.</title>
        <authorList>
            <person name="Sun C."/>
        </authorList>
    </citation>
    <scope>NUCLEOTIDE SEQUENCE [LARGE SCALE GENOMIC DNA]</scope>
    <source>
        <strain evidence="2 3">SY3-13</strain>
    </source>
</reference>
<proteinExistence type="predicted"/>
<accession>A0A2M9FYK6</accession>
<evidence type="ECO:0000313" key="3">
    <source>
        <dbReference type="Proteomes" id="UP000229498"/>
    </source>
</evidence>
<feature type="coiled-coil region" evidence="1">
    <location>
        <begin position="16"/>
        <end position="72"/>
    </location>
</feature>